<evidence type="ECO:0000256" key="7">
    <source>
        <dbReference type="SAM" id="MobiDB-lite"/>
    </source>
</evidence>
<sequence>MPPPRPSSLRSSLKLFQHAHLPVAYIPLPRRTRTRTSGCSSAYAFNTAKDAISSIFHKSSSPSISPDTSPAIGATTVTAAPTEDIVPLEDEDFEKEGGKSVDIVASVDDYGVAHLDLEGDPNCDYTTKVRIAGSEYNVIIDTGSAHFAVASNACKDCIIQRKDHFRLNEEEEIPIDADFDLTAAAVAAAEGGSSPFGGLSGVQMPLNLLKERPRLDRESSETTSTATMTTTTSSGSTMTVHTAMTTSTLMTQHPLVSSISQAAAAGGVQDAFHVGANSLFPDNLEQLKKMQADIDAVTAAAAVVNAIRPIVPAGYQGSGVGNHQSPLFTTSEGSHKKRRFGGSEGEGRALVAAPAENLYPLSNNAREQGESIRVSYGIKTHSVGWTGVMTSDLLTLDMAKVKSGNSNNSDTTTSAATTATVDAPGTLHLEDGGSMEKETNVGFAAITENTGFFSQECGAQHGIWGLGYRSLSVDRKPTLFDTLSASMKIPNGFALQLCGRVGNTTKSGNMFLGGYSTSHLAEPMQFVPLVQRDWYQVQLDGFKVMGQPVQGMANLNLPKTIVDSGTTNILMSHYNLQFLIDALSRSEV</sequence>
<reference evidence="9" key="1">
    <citation type="journal article" date="2020" name="Fungal Divers.">
        <title>Resolving the Mortierellaceae phylogeny through synthesis of multi-gene phylogenetics and phylogenomics.</title>
        <authorList>
            <person name="Vandepol N."/>
            <person name="Liber J."/>
            <person name="Desiro A."/>
            <person name="Na H."/>
            <person name="Kennedy M."/>
            <person name="Barry K."/>
            <person name="Grigoriev I.V."/>
            <person name="Miller A.N."/>
            <person name="O'Donnell K."/>
            <person name="Stajich J.E."/>
            <person name="Bonito G."/>
        </authorList>
    </citation>
    <scope>NUCLEOTIDE SEQUENCE</scope>
    <source>
        <strain evidence="9">NRRL 28262</strain>
    </source>
</reference>
<feature type="compositionally biased region" description="Low complexity" evidence="7">
    <location>
        <begin position="221"/>
        <end position="238"/>
    </location>
</feature>
<accession>A0AAD4H5B5</accession>
<evidence type="ECO:0000256" key="2">
    <source>
        <dbReference type="ARBA" id="ARBA00022670"/>
    </source>
</evidence>
<dbReference type="Pfam" id="PF00026">
    <property type="entry name" value="Asp"/>
    <property type="match status" value="1"/>
</dbReference>
<dbReference type="InterPro" id="IPR021109">
    <property type="entry name" value="Peptidase_aspartic_dom_sf"/>
</dbReference>
<evidence type="ECO:0000256" key="1">
    <source>
        <dbReference type="ARBA" id="ARBA00007447"/>
    </source>
</evidence>
<evidence type="ECO:0000259" key="8">
    <source>
        <dbReference type="PROSITE" id="PS51767"/>
    </source>
</evidence>
<dbReference type="GO" id="GO:0006509">
    <property type="term" value="P:membrane protein ectodomain proteolysis"/>
    <property type="evidence" value="ECO:0007669"/>
    <property type="project" value="TreeGrafter"/>
</dbReference>
<dbReference type="Proteomes" id="UP001194580">
    <property type="component" value="Unassembled WGS sequence"/>
</dbReference>
<dbReference type="PANTHER" id="PTHR47965">
    <property type="entry name" value="ASPARTYL PROTEASE-RELATED"/>
    <property type="match status" value="1"/>
</dbReference>
<keyword evidence="2" id="KW-0645">Protease</keyword>
<keyword evidence="6" id="KW-0865">Zymogen</keyword>
<dbReference type="Gene3D" id="2.40.70.10">
    <property type="entry name" value="Acid Proteases"/>
    <property type="match status" value="3"/>
</dbReference>
<feature type="region of interest" description="Disordered" evidence="7">
    <location>
        <begin position="327"/>
        <end position="346"/>
    </location>
</feature>
<dbReference type="InterPro" id="IPR034164">
    <property type="entry name" value="Pepsin-like_dom"/>
</dbReference>
<dbReference type="CDD" id="cd05471">
    <property type="entry name" value="pepsin_like"/>
    <property type="match status" value="1"/>
</dbReference>
<dbReference type="EMBL" id="JAAAIL010001177">
    <property type="protein sequence ID" value="KAG0271301.1"/>
    <property type="molecule type" value="Genomic_DNA"/>
</dbReference>
<keyword evidence="3" id="KW-0732">Signal</keyword>
<feature type="domain" description="Peptidase A1" evidence="8">
    <location>
        <begin position="125"/>
        <end position="588"/>
    </location>
</feature>
<dbReference type="SUPFAM" id="SSF50630">
    <property type="entry name" value="Acid proteases"/>
    <property type="match status" value="1"/>
</dbReference>
<dbReference type="GO" id="GO:0005768">
    <property type="term" value="C:endosome"/>
    <property type="evidence" value="ECO:0007669"/>
    <property type="project" value="TreeGrafter"/>
</dbReference>
<dbReference type="GO" id="GO:0004190">
    <property type="term" value="F:aspartic-type endopeptidase activity"/>
    <property type="evidence" value="ECO:0007669"/>
    <property type="project" value="UniProtKB-KW"/>
</dbReference>
<dbReference type="PANTHER" id="PTHR47965:SF12">
    <property type="entry name" value="ASPARTIC PROTEINASE 3-RELATED"/>
    <property type="match status" value="1"/>
</dbReference>
<dbReference type="GO" id="GO:0005802">
    <property type="term" value="C:trans-Golgi network"/>
    <property type="evidence" value="ECO:0007669"/>
    <property type="project" value="TreeGrafter"/>
</dbReference>
<dbReference type="InterPro" id="IPR033121">
    <property type="entry name" value="PEPTIDASE_A1"/>
</dbReference>
<name>A0AAD4H5B5_9FUNG</name>
<feature type="non-terminal residue" evidence="9">
    <location>
        <position position="588"/>
    </location>
</feature>
<dbReference type="InterPro" id="IPR001461">
    <property type="entry name" value="Aspartic_peptidase_A1"/>
</dbReference>
<keyword evidence="5" id="KW-0378">Hydrolase</keyword>
<evidence type="ECO:0000256" key="5">
    <source>
        <dbReference type="ARBA" id="ARBA00022801"/>
    </source>
</evidence>
<protein>
    <submittedName>
        <fullName evidence="9">Beta-secretase 2</fullName>
    </submittedName>
</protein>
<comment type="similarity">
    <text evidence="1">Belongs to the peptidase A1 family.</text>
</comment>
<gene>
    <name evidence="9" type="primary">BACE2</name>
    <name evidence="9" type="ORF">BGZ95_000896</name>
</gene>
<dbReference type="GO" id="GO:0005886">
    <property type="term" value="C:plasma membrane"/>
    <property type="evidence" value="ECO:0007669"/>
    <property type="project" value="TreeGrafter"/>
</dbReference>
<dbReference type="PROSITE" id="PS51767">
    <property type="entry name" value="PEPTIDASE_A1"/>
    <property type="match status" value="1"/>
</dbReference>
<evidence type="ECO:0000313" key="9">
    <source>
        <dbReference type="EMBL" id="KAG0271301.1"/>
    </source>
</evidence>
<organism evidence="9 10">
    <name type="scientific">Linnemannia exigua</name>
    <dbReference type="NCBI Taxonomy" id="604196"/>
    <lineage>
        <taxon>Eukaryota</taxon>
        <taxon>Fungi</taxon>
        <taxon>Fungi incertae sedis</taxon>
        <taxon>Mucoromycota</taxon>
        <taxon>Mortierellomycotina</taxon>
        <taxon>Mortierellomycetes</taxon>
        <taxon>Mortierellales</taxon>
        <taxon>Mortierellaceae</taxon>
        <taxon>Linnemannia</taxon>
    </lineage>
</organism>
<keyword evidence="10" id="KW-1185">Reference proteome</keyword>
<evidence type="ECO:0000256" key="4">
    <source>
        <dbReference type="ARBA" id="ARBA00022750"/>
    </source>
</evidence>
<evidence type="ECO:0000256" key="3">
    <source>
        <dbReference type="ARBA" id="ARBA00022729"/>
    </source>
</evidence>
<dbReference type="AlphaFoldDB" id="A0AAD4H5B5"/>
<evidence type="ECO:0000256" key="6">
    <source>
        <dbReference type="ARBA" id="ARBA00023145"/>
    </source>
</evidence>
<proteinExistence type="inferred from homology"/>
<keyword evidence="4" id="KW-0064">Aspartyl protease</keyword>
<evidence type="ECO:0000313" key="10">
    <source>
        <dbReference type="Proteomes" id="UP001194580"/>
    </source>
</evidence>
<feature type="region of interest" description="Disordered" evidence="7">
    <location>
        <begin position="214"/>
        <end position="238"/>
    </location>
</feature>
<comment type="caution">
    <text evidence="9">The sequence shown here is derived from an EMBL/GenBank/DDBJ whole genome shotgun (WGS) entry which is preliminary data.</text>
</comment>